<gene>
    <name evidence="2" type="ORF">Enr8_13310</name>
</gene>
<accession>A0A5C5VP87</accession>
<feature type="region of interest" description="Disordered" evidence="1">
    <location>
        <begin position="1"/>
        <end position="30"/>
    </location>
</feature>
<name>A0A5C5VP87_9BACT</name>
<comment type="caution">
    <text evidence="2">The sequence shown here is derived from an EMBL/GenBank/DDBJ whole genome shotgun (WGS) entry which is preliminary data.</text>
</comment>
<protein>
    <submittedName>
        <fullName evidence="2">Uncharacterized protein</fullName>
    </submittedName>
</protein>
<keyword evidence="3" id="KW-1185">Reference proteome</keyword>
<dbReference type="AlphaFoldDB" id="A0A5C5VP87"/>
<dbReference type="Proteomes" id="UP000318878">
    <property type="component" value="Unassembled WGS sequence"/>
</dbReference>
<dbReference type="EMBL" id="SJPF01000001">
    <property type="protein sequence ID" value="TWT39631.1"/>
    <property type="molecule type" value="Genomic_DNA"/>
</dbReference>
<organism evidence="2 3">
    <name type="scientific">Blastopirellula retiformator</name>
    <dbReference type="NCBI Taxonomy" id="2527970"/>
    <lineage>
        <taxon>Bacteria</taxon>
        <taxon>Pseudomonadati</taxon>
        <taxon>Planctomycetota</taxon>
        <taxon>Planctomycetia</taxon>
        <taxon>Pirellulales</taxon>
        <taxon>Pirellulaceae</taxon>
        <taxon>Blastopirellula</taxon>
    </lineage>
</organism>
<dbReference type="RefSeq" id="WP_186767470.1">
    <property type="nucleotide sequence ID" value="NZ_SJPF01000001.1"/>
</dbReference>
<evidence type="ECO:0000313" key="3">
    <source>
        <dbReference type="Proteomes" id="UP000318878"/>
    </source>
</evidence>
<evidence type="ECO:0000313" key="2">
    <source>
        <dbReference type="EMBL" id="TWT39631.1"/>
    </source>
</evidence>
<reference evidence="2 3" key="1">
    <citation type="submission" date="2019-02" db="EMBL/GenBank/DDBJ databases">
        <title>Deep-cultivation of Planctomycetes and their phenomic and genomic characterization uncovers novel biology.</title>
        <authorList>
            <person name="Wiegand S."/>
            <person name="Jogler M."/>
            <person name="Boedeker C."/>
            <person name="Pinto D."/>
            <person name="Vollmers J."/>
            <person name="Rivas-Marin E."/>
            <person name="Kohn T."/>
            <person name="Peeters S.H."/>
            <person name="Heuer A."/>
            <person name="Rast P."/>
            <person name="Oberbeckmann S."/>
            <person name="Bunk B."/>
            <person name="Jeske O."/>
            <person name="Meyerdierks A."/>
            <person name="Storesund J.E."/>
            <person name="Kallscheuer N."/>
            <person name="Luecker S."/>
            <person name="Lage O.M."/>
            <person name="Pohl T."/>
            <person name="Merkel B.J."/>
            <person name="Hornburger P."/>
            <person name="Mueller R.-W."/>
            <person name="Bruemmer F."/>
            <person name="Labrenz M."/>
            <person name="Spormann A.M."/>
            <person name="Op Den Camp H."/>
            <person name="Overmann J."/>
            <person name="Amann R."/>
            <person name="Jetten M.S.M."/>
            <person name="Mascher T."/>
            <person name="Medema M.H."/>
            <person name="Devos D.P."/>
            <person name="Kaster A.-K."/>
            <person name="Ovreas L."/>
            <person name="Rohde M."/>
            <person name="Galperin M.Y."/>
            <person name="Jogler C."/>
        </authorList>
    </citation>
    <scope>NUCLEOTIDE SEQUENCE [LARGE SCALE GENOMIC DNA]</scope>
    <source>
        <strain evidence="2 3">Enr8</strain>
    </source>
</reference>
<sequence length="50" mass="5194">MVTQISDKGSTKAADFVRGTGGDGKMSGPADEQVLRIGLISTRENNTLLG</sequence>
<proteinExistence type="predicted"/>
<evidence type="ECO:0000256" key="1">
    <source>
        <dbReference type="SAM" id="MobiDB-lite"/>
    </source>
</evidence>